<evidence type="ECO:0000313" key="3">
    <source>
        <dbReference type="Proteomes" id="UP000198641"/>
    </source>
</evidence>
<protein>
    <submittedName>
        <fullName evidence="2">Uncharacterized protein</fullName>
    </submittedName>
</protein>
<evidence type="ECO:0000313" key="2">
    <source>
        <dbReference type="EMBL" id="SDG21723.1"/>
    </source>
</evidence>
<keyword evidence="3" id="KW-1185">Reference proteome</keyword>
<reference evidence="2 3" key="1">
    <citation type="submission" date="2016-10" db="EMBL/GenBank/DDBJ databases">
        <authorList>
            <person name="de Groot N.N."/>
        </authorList>
    </citation>
    <scope>NUCLEOTIDE SEQUENCE [LARGE SCALE GENOMIC DNA]</scope>
    <source>
        <strain evidence="2 3">BH539</strain>
    </source>
</reference>
<dbReference type="STRING" id="284577.SAMN05216571_106134"/>
<name>A0A1G7SFE2_9GAMM</name>
<feature type="transmembrane region" description="Helical" evidence="1">
    <location>
        <begin position="136"/>
        <end position="161"/>
    </location>
</feature>
<feature type="transmembrane region" description="Helical" evidence="1">
    <location>
        <begin position="100"/>
        <end position="124"/>
    </location>
</feature>
<keyword evidence="1" id="KW-0472">Membrane</keyword>
<dbReference type="EMBL" id="FNCI01000006">
    <property type="protein sequence ID" value="SDG21723.1"/>
    <property type="molecule type" value="Genomic_DNA"/>
</dbReference>
<sequence>MILRKTRSIIKAQLIETPKILHMSSGFIGLGFSIIFLLYPIYKASGNELICSAMKELISPNLLHLMFTYCFISFLAAKVVNKKSACPYLRDKAKNICKRLFGFTADLSATITGALFATLFFAFIATPQDQITPAVVLKAFLVMLVFIAMYYILIWTPSYYISTQRTPLTIKALFKKTLTQTVIFEALLAVLAIALFTSILMEDKALSGLMECQQALSQN</sequence>
<organism evidence="2 3">
    <name type="scientific">Onishia taeanensis</name>
    <dbReference type="NCBI Taxonomy" id="284577"/>
    <lineage>
        <taxon>Bacteria</taxon>
        <taxon>Pseudomonadati</taxon>
        <taxon>Pseudomonadota</taxon>
        <taxon>Gammaproteobacteria</taxon>
        <taxon>Oceanospirillales</taxon>
        <taxon>Halomonadaceae</taxon>
        <taxon>Onishia</taxon>
    </lineage>
</organism>
<accession>A0A1G7SFE2</accession>
<feature type="transmembrane region" description="Helical" evidence="1">
    <location>
        <begin position="62"/>
        <end position="80"/>
    </location>
</feature>
<evidence type="ECO:0000256" key="1">
    <source>
        <dbReference type="SAM" id="Phobius"/>
    </source>
</evidence>
<keyword evidence="1" id="KW-0812">Transmembrane</keyword>
<keyword evidence="1" id="KW-1133">Transmembrane helix</keyword>
<feature type="transmembrane region" description="Helical" evidence="1">
    <location>
        <begin position="182"/>
        <end position="201"/>
    </location>
</feature>
<gene>
    <name evidence="2" type="ORF">SAMN05216571_106134</name>
</gene>
<proteinExistence type="predicted"/>
<dbReference type="AlphaFoldDB" id="A0A1G7SFE2"/>
<feature type="transmembrane region" description="Helical" evidence="1">
    <location>
        <begin position="20"/>
        <end position="42"/>
    </location>
</feature>
<dbReference type="Proteomes" id="UP000198641">
    <property type="component" value="Unassembled WGS sequence"/>
</dbReference>